<comment type="caution">
    <text evidence="1">The sequence shown here is derived from an EMBL/GenBank/DDBJ whole genome shotgun (WGS) entry which is preliminary data.</text>
</comment>
<sequence>MKVKYFPNSSVDAHFDPCDNSSKTSPEYQQYKKMQQQSANWIMFYNLAECVPQVFMNIVLTAYTDSLEEGF</sequence>
<dbReference type="Proteomes" id="UP000828390">
    <property type="component" value="Unassembled WGS sequence"/>
</dbReference>
<evidence type="ECO:0000313" key="1">
    <source>
        <dbReference type="EMBL" id="KAH3862284.1"/>
    </source>
</evidence>
<keyword evidence="2" id="KW-1185">Reference proteome</keyword>
<dbReference type="EMBL" id="JAIWYP010000002">
    <property type="protein sequence ID" value="KAH3862284.1"/>
    <property type="molecule type" value="Genomic_DNA"/>
</dbReference>
<dbReference type="AlphaFoldDB" id="A0A9D4LR23"/>
<proteinExistence type="predicted"/>
<reference evidence="1" key="2">
    <citation type="submission" date="2020-11" db="EMBL/GenBank/DDBJ databases">
        <authorList>
            <person name="McCartney M.A."/>
            <person name="Auch B."/>
            <person name="Kono T."/>
            <person name="Mallez S."/>
            <person name="Becker A."/>
            <person name="Gohl D.M."/>
            <person name="Silverstein K.A.T."/>
            <person name="Koren S."/>
            <person name="Bechman K.B."/>
            <person name="Herman A."/>
            <person name="Abrahante J.E."/>
            <person name="Garbe J."/>
        </authorList>
    </citation>
    <scope>NUCLEOTIDE SEQUENCE</scope>
    <source>
        <strain evidence="1">Duluth1</strain>
        <tissue evidence="1">Whole animal</tissue>
    </source>
</reference>
<evidence type="ECO:0000313" key="2">
    <source>
        <dbReference type="Proteomes" id="UP000828390"/>
    </source>
</evidence>
<reference evidence="1" key="1">
    <citation type="journal article" date="2019" name="bioRxiv">
        <title>The Genome of the Zebra Mussel, Dreissena polymorpha: A Resource for Invasive Species Research.</title>
        <authorList>
            <person name="McCartney M.A."/>
            <person name="Auch B."/>
            <person name="Kono T."/>
            <person name="Mallez S."/>
            <person name="Zhang Y."/>
            <person name="Obille A."/>
            <person name="Becker A."/>
            <person name="Abrahante J.E."/>
            <person name="Garbe J."/>
            <person name="Badalamenti J.P."/>
            <person name="Herman A."/>
            <person name="Mangelson H."/>
            <person name="Liachko I."/>
            <person name="Sullivan S."/>
            <person name="Sone E.D."/>
            <person name="Koren S."/>
            <person name="Silverstein K.A.T."/>
            <person name="Beckman K.B."/>
            <person name="Gohl D.M."/>
        </authorList>
    </citation>
    <scope>NUCLEOTIDE SEQUENCE</scope>
    <source>
        <strain evidence="1">Duluth1</strain>
        <tissue evidence="1">Whole animal</tissue>
    </source>
</reference>
<gene>
    <name evidence="1" type="ORF">DPMN_025250</name>
</gene>
<protein>
    <submittedName>
        <fullName evidence="1">Uncharacterized protein</fullName>
    </submittedName>
</protein>
<organism evidence="1 2">
    <name type="scientific">Dreissena polymorpha</name>
    <name type="common">Zebra mussel</name>
    <name type="synonym">Mytilus polymorpha</name>
    <dbReference type="NCBI Taxonomy" id="45954"/>
    <lineage>
        <taxon>Eukaryota</taxon>
        <taxon>Metazoa</taxon>
        <taxon>Spiralia</taxon>
        <taxon>Lophotrochozoa</taxon>
        <taxon>Mollusca</taxon>
        <taxon>Bivalvia</taxon>
        <taxon>Autobranchia</taxon>
        <taxon>Heteroconchia</taxon>
        <taxon>Euheterodonta</taxon>
        <taxon>Imparidentia</taxon>
        <taxon>Neoheterodontei</taxon>
        <taxon>Myida</taxon>
        <taxon>Dreissenoidea</taxon>
        <taxon>Dreissenidae</taxon>
        <taxon>Dreissena</taxon>
    </lineage>
</organism>
<name>A0A9D4LR23_DREPO</name>
<accession>A0A9D4LR23</accession>